<name>A0AB40BHM8_DIOCR</name>
<dbReference type="CDD" id="cd00010">
    <property type="entry name" value="AAI_LTSS"/>
    <property type="match status" value="1"/>
</dbReference>
<feature type="chain" id="PRO_5044208435" evidence="6">
    <location>
        <begin position="22"/>
        <end position="199"/>
    </location>
</feature>
<evidence type="ECO:0000256" key="3">
    <source>
        <dbReference type="ARBA" id="ARBA00023157"/>
    </source>
</evidence>
<dbReference type="PANTHER" id="PTHR33044">
    <property type="entry name" value="BIFUNCTIONAL INHIBITOR/LIPID-TRANSFER PROTEIN/SEED STORAGE 2S ALBUMIN SUPERFAMILY PROTEIN-RELATED"/>
    <property type="match status" value="1"/>
</dbReference>
<keyword evidence="3" id="KW-1015">Disulfide bond</keyword>
<accession>A0AB40BHM8</accession>
<sequence length="199" mass="20454">MAKLMLVISLISLFIISTLAAAPPTPDCTPVLYQMADCVSFVQDGSNETFPDKKCCAAVTSAVAISPDCLCFALEQAANLGYKINMTQAALLPKDCKVKQQINCNSTNPPSPSPKPSPTPPKHSPPSPSPTPTPTPSPSPSPPSTTPPSPPAPPLTPTLAPSPATQTPAPSPKKSDAVNVHLSIVSLLVGVAVLAVSFL</sequence>
<feature type="domain" description="Bifunctional inhibitor/plant lipid transfer protein/seed storage helical" evidence="7">
    <location>
        <begin position="28"/>
        <end position="104"/>
    </location>
</feature>
<reference evidence="9" key="1">
    <citation type="submission" date="2025-08" db="UniProtKB">
        <authorList>
            <consortium name="RefSeq"/>
        </authorList>
    </citation>
    <scope>IDENTIFICATION</scope>
</reference>
<evidence type="ECO:0000259" key="7">
    <source>
        <dbReference type="SMART" id="SM00499"/>
    </source>
</evidence>
<dbReference type="AlphaFoldDB" id="A0AB40BHM8"/>
<dbReference type="Proteomes" id="UP001515500">
    <property type="component" value="Chromosome 5"/>
</dbReference>
<evidence type="ECO:0000256" key="6">
    <source>
        <dbReference type="SAM" id="SignalP"/>
    </source>
</evidence>
<feature type="compositionally biased region" description="Pro residues" evidence="5">
    <location>
        <begin position="109"/>
        <end position="156"/>
    </location>
</feature>
<dbReference type="Gene3D" id="1.10.110.10">
    <property type="entry name" value="Plant lipid-transfer and hydrophobic proteins"/>
    <property type="match status" value="1"/>
</dbReference>
<dbReference type="RefSeq" id="XP_039126342.1">
    <property type="nucleotide sequence ID" value="XM_039270408.1"/>
</dbReference>
<feature type="compositionally biased region" description="Low complexity" evidence="5">
    <location>
        <begin position="157"/>
        <end position="168"/>
    </location>
</feature>
<keyword evidence="8" id="KW-1185">Reference proteome</keyword>
<proteinExistence type="inferred from homology"/>
<organism evidence="8 9">
    <name type="scientific">Dioscorea cayennensis subsp. rotundata</name>
    <name type="common">White Guinea yam</name>
    <name type="synonym">Dioscorea rotundata</name>
    <dbReference type="NCBI Taxonomy" id="55577"/>
    <lineage>
        <taxon>Eukaryota</taxon>
        <taxon>Viridiplantae</taxon>
        <taxon>Streptophyta</taxon>
        <taxon>Embryophyta</taxon>
        <taxon>Tracheophyta</taxon>
        <taxon>Spermatophyta</taxon>
        <taxon>Magnoliopsida</taxon>
        <taxon>Liliopsida</taxon>
        <taxon>Dioscoreales</taxon>
        <taxon>Dioscoreaceae</taxon>
        <taxon>Dioscorea</taxon>
    </lineage>
</organism>
<dbReference type="PRINTS" id="PR01217">
    <property type="entry name" value="PRICHEXTENSN"/>
</dbReference>
<evidence type="ECO:0000256" key="1">
    <source>
        <dbReference type="ARBA" id="ARBA00009748"/>
    </source>
</evidence>
<evidence type="ECO:0000313" key="8">
    <source>
        <dbReference type="Proteomes" id="UP001515500"/>
    </source>
</evidence>
<dbReference type="InterPro" id="IPR036312">
    <property type="entry name" value="Bifun_inhib/LTP/seed_sf"/>
</dbReference>
<evidence type="ECO:0000256" key="2">
    <source>
        <dbReference type="ARBA" id="ARBA00022729"/>
    </source>
</evidence>
<gene>
    <name evidence="9" type="primary">LOC120262319</name>
</gene>
<keyword evidence="4" id="KW-0325">Glycoprotein</keyword>
<evidence type="ECO:0000313" key="9">
    <source>
        <dbReference type="RefSeq" id="XP_039126342.1"/>
    </source>
</evidence>
<evidence type="ECO:0000256" key="4">
    <source>
        <dbReference type="ARBA" id="ARBA00023180"/>
    </source>
</evidence>
<dbReference type="InterPro" id="IPR016140">
    <property type="entry name" value="Bifunc_inhib/LTP/seed_store"/>
</dbReference>
<dbReference type="Pfam" id="PF14368">
    <property type="entry name" value="LTP_2"/>
    <property type="match status" value="1"/>
</dbReference>
<keyword evidence="2 6" id="KW-0732">Signal</keyword>
<feature type="signal peptide" evidence="6">
    <location>
        <begin position="1"/>
        <end position="21"/>
    </location>
</feature>
<dbReference type="SMART" id="SM00499">
    <property type="entry name" value="AAI"/>
    <property type="match status" value="1"/>
</dbReference>
<feature type="region of interest" description="Disordered" evidence="5">
    <location>
        <begin position="102"/>
        <end position="176"/>
    </location>
</feature>
<dbReference type="InterPro" id="IPR043325">
    <property type="entry name" value="LTSS"/>
</dbReference>
<protein>
    <submittedName>
        <fullName evidence="9">Non-specific lipid transfer protein GPI-anchored 23-like</fullName>
    </submittedName>
</protein>
<dbReference type="SUPFAM" id="SSF47699">
    <property type="entry name" value="Bifunctional inhibitor/lipid-transfer protein/seed storage 2S albumin"/>
    <property type="match status" value="1"/>
</dbReference>
<evidence type="ECO:0000256" key="5">
    <source>
        <dbReference type="SAM" id="MobiDB-lite"/>
    </source>
</evidence>
<comment type="similarity">
    <text evidence="1">Belongs to the plant LTP family.</text>
</comment>
<dbReference type="GeneID" id="120262319"/>